<comment type="caution">
    <text evidence="2">The sequence shown here is derived from an EMBL/GenBank/DDBJ whole genome shotgun (WGS) entry which is preliminary data.</text>
</comment>
<organism evidence="2 3">
    <name type="scientific">Reticulomyxa filosa</name>
    <dbReference type="NCBI Taxonomy" id="46433"/>
    <lineage>
        <taxon>Eukaryota</taxon>
        <taxon>Sar</taxon>
        <taxon>Rhizaria</taxon>
        <taxon>Retaria</taxon>
        <taxon>Foraminifera</taxon>
        <taxon>Monothalamids</taxon>
        <taxon>Reticulomyxidae</taxon>
        <taxon>Reticulomyxa</taxon>
    </lineage>
</organism>
<evidence type="ECO:0000313" key="3">
    <source>
        <dbReference type="Proteomes" id="UP000023152"/>
    </source>
</evidence>
<dbReference type="EMBL" id="ASPP01004444">
    <property type="protein sequence ID" value="ETO32147.1"/>
    <property type="molecule type" value="Genomic_DNA"/>
</dbReference>
<accession>X6P3K0</accession>
<protein>
    <submittedName>
        <fullName evidence="2">Uncharacterized protein</fullName>
    </submittedName>
</protein>
<evidence type="ECO:0000256" key="1">
    <source>
        <dbReference type="SAM" id="Phobius"/>
    </source>
</evidence>
<dbReference type="AlphaFoldDB" id="X6P3K0"/>
<keyword evidence="1" id="KW-0812">Transmembrane</keyword>
<proteinExistence type="predicted"/>
<reference evidence="2 3" key="1">
    <citation type="journal article" date="2013" name="Curr. Biol.">
        <title>The Genome of the Foraminiferan Reticulomyxa filosa.</title>
        <authorList>
            <person name="Glockner G."/>
            <person name="Hulsmann N."/>
            <person name="Schleicher M."/>
            <person name="Noegel A.A."/>
            <person name="Eichinger L."/>
            <person name="Gallinger C."/>
            <person name="Pawlowski J."/>
            <person name="Sierra R."/>
            <person name="Euteneuer U."/>
            <person name="Pillet L."/>
            <person name="Moustafa A."/>
            <person name="Platzer M."/>
            <person name="Groth M."/>
            <person name="Szafranski K."/>
            <person name="Schliwa M."/>
        </authorList>
    </citation>
    <scope>NUCLEOTIDE SEQUENCE [LARGE SCALE GENOMIC DNA]</scope>
</reference>
<keyword evidence="1" id="KW-0472">Membrane</keyword>
<keyword evidence="3" id="KW-1185">Reference proteome</keyword>
<dbReference type="Proteomes" id="UP000023152">
    <property type="component" value="Unassembled WGS sequence"/>
</dbReference>
<name>X6P3K0_RETFI</name>
<gene>
    <name evidence="2" type="ORF">RFI_04966</name>
</gene>
<keyword evidence="1" id="KW-1133">Transmembrane helix</keyword>
<evidence type="ECO:0000313" key="2">
    <source>
        <dbReference type="EMBL" id="ETO32147.1"/>
    </source>
</evidence>
<sequence length="268" mass="31439">MFATETKIRGWNRLHLVSLLHSFRHILSFDKDSLQLWIFWLCYLSGGLVRSGCHLWQYQYNLKQLQSYRESRQNRNQQQKVGTSTGGEKQPKETFQKDYEIDYVDDTILKNVYHSNNADTFICDNRGGVNALIGFDYMYSLIHLWEQCSDILTHYAKVLRYVWIYSLSGVLKKQHTREWKTTMATRLKLLCSCGVVTVVSYDLVNALTNIYSQEKEKNKVAGGYGYFCAFEFQGQPSQLPYVCSVATGMCFYTCYWLWLRFSRKKSSH</sequence>
<feature type="transmembrane region" description="Helical" evidence="1">
    <location>
        <begin position="239"/>
        <end position="259"/>
    </location>
</feature>